<evidence type="ECO:0000313" key="1">
    <source>
        <dbReference type="EMBL" id="CAF1293296.1"/>
    </source>
</evidence>
<sequence length="41" mass="4237">SSSTAQVQHMSASVNLTTPISPASAPVFLIVDSDYADVSQN</sequence>
<accession>A0A8S2ESA6</accession>
<dbReference type="Proteomes" id="UP000682733">
    <property type="component" value="Unassembled WGS sequence"/>
</dbReference>
<protein>
    <submittedName>
        <fullName evidence="1">Uncharacterized protein</fullName>
    </submittedName>
</protein>
<dbReference type="AlphaFoldDB" id="A0A8S2ESA6"/>
<feature type="non-terminal residue" evidence="1">
    <location>
        <position position="1"/>
    </location>
</feature>
<gene>
    <name evidence="1" type="ORF">OVA965_LOCUS28196</name>
    <name evidence="2" type="ORF">TMI583_LOCUS28946</name>
</gene>
<dbReference type="EMBL" id="CAJNOK010019076">
    <property type="protein sequence ID" value="CAF1293296.1"/>
    <property type="molecule type" value="Genomic_DNA"/>
</dbReference>
<reference evidence="1" key="1">
    <citation type="submission" date="2021-02" db="EMBL/GenBank/DDBJ databases">
        <authorList>
            <person name="Nowell W R."/>
        </authorList>
    </citation>
    <scope>NUCLEOTIDE SEQUENCE</scope>
</reference>
<evidence type="ECO:0000313" key="3">
    <source>
        <dbReference type="Proteomes" id="UP000677228"/>
    </source>
</evidence>
<comment type="caution">
    <text evidence="1">The sequence shown here is derived from an EMBL/GenBank/DDBJ whole genome shotgun (WGS) entry which is preliminary data.</text>
</comment>
<proteinExistence type="predicted"/>
<evidence type="ECO:0000313" key="2">
    <source>
        <dbReference type="EMBL" id="CAF4098197.1"/>
    </source>
</evidence>
<name>A0A8S2ESA6_9BILA</name>
<organism evidence="1 3">
    <name type="scientific">Didymodactylos carnosus</name>
    <dbReference type="NCBI Taxonomy" id="1234261"/>
    <lineage>
        <taxon>Eukaryota</taxon>
        <taxon>Metazoa</taxon>
        <taxon>Spiralia</taxon>
        <taxon>Gnathifera</taxon>
        <taxon>Rotifera</taxon>
        <taxon>Eurotatoria</taxon>
        <taxon>Bdelloidea</taxon>
        <taxon>Philodinida</taxon>
        <taxon>Philodinidae</taxon>
        <taxon>Didymodactylos</taxon>
    </lineage>
</organism>
<dbReference type="Proteomes" id="UP000677228">
    <property type="component" value="Unassembled WGS sequence"/>
</dbReference>
<dbReference type="EMBL" id="CAJOBA010040647">
    <property type="protein sequence ID" value="CAF4098197.1"/>
    <property type="molecule type" value="Genomic_DNA"/>
</dbReference>